<keyword evidence="3" id="KW-0813">Transport</keyword>
<reference evidence="11" key="1">
    <citation type="journal article" date="2019" name="Int. J. Syst. Evol. Microbiol.">
        <title>The Global Catalogue of Microorganisms (GCM) 10K type strain sequencing project: providing services to taxonomists for standard genome sequencing and annotation.</title>
        <authorList>
            <consortium name="The Broad Institute Genomics Platform"/>
            <consortium name="The Broad Institute Genome Sequencing Center for Infectious Disease"/>
            <person name="Wu L."/>
            <person name="Ma J."/>
        </authorList>
    </citation>
    <scope>NUCLEOTIDE SEQUENCE [LARGE SCALE GENOMIC DNA]</scope>
    <source>
        <strain evidence="11">JCM 17441</strain>
    </source>
</reference>
<dbReference type="RefSeq" id="WP_345126823.1">
    <property type="nucleotide sequence ID" value="NZ_BAABAT010000006.1"/>
</dbReference>
<feature type="transmembrane region" description="Helical" evidence="8">
    <location>
        <begin position="347"/>
        <end position="373"/>
    </location>
</feature>
<dbReference type="InterPro" id="IPR020846">
    <property type="entry name" value="MFS_dom"/>
</dbReference>
<dbReference type="Proteomes" id="UP001500620">
    <property type="component" value="Unassembled WGS sequence"/>
</dbReference>
<evidence type="ECO:0000256" key="4">
    <source>
        <dbReference type="ARBA" id="ARBA00022475"/>
    </source>
</evidence>
<dbReference type="Gene3D" id="1.20.1720.10">
    <property type="entry name" value="Multidrug resistance protein D"/>
    <property type="match status" value="1"/>
</dbReference>
<feature type="transmembrane region" description="Helical" evidence="8">
    <location>
        <begin position="324"/>
        <end position="341"/>
    </location>
</feature>
<dbReference type="NCBIfam" id="TIGR00711">
    <property type="entry name" value="efflux_EmrB"/>
    <property type="match status" value="1"/>
</dbReference>
<feature type="transmembrane region" description="Helical" evidence="8">
    <location>
        <begin position="200"/>
        <end position="217"/>
    </location>
</feature>
<feature type="transmembrane region" description="Helical" evidence="8">
    <location>
        <begin position="54"/>
        <end position="70"/>
    </location>
</feature>
<feature type="domain" description="Major facilitator superfamily (MFS) profile" evidence="9">
    <location>
        <begin position="12"/>
        <end position="450"/>
    </location>
</feature>
<keyword evidence="6 8" id="KW-1133">Transmembrane helix</keyword>
<sequence>MVVQARSRRLLILGICCMSLLIVGLDNTIVNIAVPAIGRDLHAPLSGLQWTIDAYTLVLASLVLMAGSTADRVGRRRTFQTGLVVFSAGSLLCGLAPSLGWLIAFRVLQAIGGSMLNPVAMSIITNVFTDRRERARAVGVWAGVVGISMALGPVVGGLLVQTVGWRTIFWINVPIGIAAVVLTALFVPESRAPRPRRVDLPGQVIVLVLLASATYAIIEHEPAAGAVALVALVALLLVEPRRPEPLVDITLFRSPPFAGATSIAVAAFGALAGFLLLNTVYLQDVRGYSPLHAGLLTLPIAAITVILGPLSGRLVGSRGPRPSLLVGGTGIGLSGVLLTSLSPHTSIVWVLAAYVSFGIGFAMVNPPITVTAVSGLPTAQAGVAAAFASTSRQFGSALGIAVLGAVITAGLHGRSMADGFSPASHAGWWIIAGCGAAILLIGTLTTGRWATARQPDAELVDA</sequence>
<name>A0ABP8D6Z4_9ACTN</name>
<keyword evidence="4" id="KW-1003">Cell membrane</keyword>
<feature type="transmembrane region" description="Helical" evidence="8">
    <location>
        <begin position="167"/>
        <end position="188"/>
    </location>
</feature>
<protein>
    <submittedName>
        <fullName evidence="10">MFS transporter</fullName>
    </submittedName>
</protein>
<feature type="transmembrane region" description="Helical" evidence="8">
    <location>
        <begin position="82"/>
        <end position="104"/>
    </location>
</feature>
<feature type="transmembrane region" description="Helical" evidence="8">
    <location>
        <begin position="426"/>
        <end position="444"/>
    </location>
</feature>
<evidence type="ECO:0000313" key="11">
    <source>
        <dbReference type="Proteomes" id="UP001500620"/>
    </source>
</evidence>
<evidence type="ECO:0000256" key="1">
    <source>
        <dbReference type="ARBA" id="ARBA00004651"/>
    </source>
</evidence>
<evidence type="ECO:0000256" key="2">
    <source>
        <dbReference type="ARBA" id="ARBA00008537"/>
    </source>
</evidence>
<dbReference type="PANTHER" id="PTHR42718">
    <property type="entry name" value="MAJOR FACILITATOR SUPERFAMILY MULTIDRUG TRANSPORTER MFSC"/>
    <property type="match status" value="1"/>
</dbReference>
<comment type="subcellular location">
    <subcellularLocation>
        <location evidence="1">Cell membrane</location>
        <topology evidence="1">Multi-pass membrane protein</topology>
    </subcellularLocation>
</comment>
<dbReference type="PROSITE" id="PS50850">
    <property type="entry name" value="MFS"/>
    <property type="match status" value="1"/>
</dbReference>
<evidence type="ECO:0000259" key="9">
    <source>
        <dbReference type="PROSITE" id="PS50850"/>
    </source>
</evidence>
<proteinExistence type="inferred from homology"/>
<feature type="transmembrane region" description="Helical" evidence="8">
    <location>
        <begin position="394"/>
        <end position="414"/>
    </location>
</feature>
<evidence type="ECO:0000256" key="6">
    <source>
        <dbReference type="ARBA" id="ARBA00022989"/>
    </source>
</evidence>
<feature type="transmembrane region" description="Helical" evidence="8">
    <location>
        <begin position="140"/>
        <end position="161"/>
    </location>
</feature>
<dbReference type="PANTHER" id="PTHR42718:SF9">
    <property type="entry name" value="MAJOR FACILITATOR SUPERFAMILY MULTIDRUG TRANSPORTER MFSC"/>
    <property type="match status" value="1"/>
</dbReference>
<feature type="transmembrane region" description="Helical" evidence="8">
    <location>
        <begin position="223"/>
        <end position="239"/>
    </location>
</feature>
<dbReference type="InterPro" id="IPR004638">
    <property type="entry name" value="EmrB-like"/>
</dbReference>
<dbReference type="PRINTS" id="PR01036">
    <property type="entry name" value="TCRTETB"/>
</dbReference>
<feature type="transmembrane region" description="Helical" evidence="8">
    <location>
        <begin position="293"/>
        <end position="312"/>
    </location>
</feature>
<dbReference type="SUPFAM" id="SSF103473">
    <property type="entry name" value="MFS general substrate transporter"/>
    <property type="match status" value="1"/>
</dbReference>
<evidence type="ECO:0000256" key="3">
    <source>
        <dbReference type="ARBA" id="ARBA00022448"/>
    </source>
</evidence>
<dbReference type="CDD" id="cd17321">
    <property type="entry name" value="MFS_MMR_MDR_like"/>
    <property type="match status" value="1"/>
</dbReference>
<keyword evidence="5 8" id="KW-0812">Transmembrane</keyword>
<keyword evidence="7 8" id="KW-0472">Membrane</keyword>
<comment type="similarity">
    <text evidence="2">Belongs to the major facilitator superfamily. EmrB family.</text>
</comment>
<evidence type="ECO:0000313" key="10">
    <source>
        <dbReference type="EMBL" id="GAA4248974.1"/>
    </source>
</evidence>
<feature type="transmembrane region" description="Helical" evidence="8">
    <location>
        <begin position="260"/>
        <end position="281"/>
    </location>
</feature>
<dbReference type="Gene3D" id="1.20.1250.20">
    <property type="entry name" value="MFS general substrate transporter like domains"/>
    <property type="match status" value="1"/>
</dbReference>
<evidence type="ECO:0000256" key="8">
    <source>
        <dbReference type="SAM" id="Phobius"/>
    </source>
</evidence>
<comment type="caution">
    <text evidence="10">The sequence shown here is derived from an EMBL/GenBank/DDBJ whole genome shotgun (WGS) entry which is preliminary data.</text>
</comment>
<dbReference type="InterPro" id="IPR036259">
    <property type="entry name" value="MFS_trans_sf"/>
</dbReference>
<feature type="transmembrane region" description="Helical" evidence="8">
    <location>
        <begin position="12"/>
        <end position="34"/>
    </location>
</feature>
<feature type="transmembrane region" description="Helical" evidence="8">
    <location>
        <begin position="110"/>
        <end position="128"/>
    </location>
</feature>
<evidence type="ECO:0000256" key="5">
    <source>
        <dbReference type="ARBA" id="ARBA00022692"/>
    </source>
</evidence>
<evidence type="ECO:0000256" key="7">
    <source>
        <dbReference type="ARBA" id="ARBA00023136"/>
    </source>
</evidence>
<dbReference type="Pfam" id="PF07690">
    <property type="entry name" value="MFS_1"/>
    <property type="match status" value="1"/>
</dbReference>
<gene>
    <name evidence="10" type="ORF">GCM10022255_031130</name>
</gene>
<keyword evidence="11" id="KW-1185">Reference proteome</keyword>
<organism evidence="10 11">
    <name type="scientific">Dactylosporangium darangshiense</name>
    <dbReference type="NCBI Taxonomy" id="579108"/>
    <lineage>
        <taxon>Bacteria</taxon>
        <taxon>Bacillati</taxon>
        <taxon>Actinomycetota</taxon>
        <taxon>Actinomycetes</taxon>
        <taxon>Micromonosporales</taxon>
        <taxon>Micromonosporaceae</taxon>
        <taxon>Dactylosporangium</taxon>
    </lineage>
</organism>
<dbReference type="EMBL" id="BAABAT010000006">
    <property type="protein sequence ID" value="GAA4248974.1"/>
    <property type="molecule type" value="Genomic_DNA"/>
</dbReference>
<accession>A0ABP8D6Z4</accession>
<dbReference type="InterPro" id="IPR011701">
    <property type="entry name" value="MFS"/>
</dbReference>